<dbReference type="EMBL" id="CAKOGP040001335">
    <property type="protein sequence ID" value="CAJ1945225.1"/>
    <property type="molecule type" value="Genomic_DNA"/>
</dbReference>
<organism evidence="1 2">
    <name type="scientific">Cylindrotheca closterium</name>
    <dbReference type="NCBI Taxonomy" id="2856"/>
    <lineage>
        <taxon>Eukaryota</taxon>
        <taxon>Sar</taxon>
        <taxon>Stramenopiles</taxon>
        <taxon>Ochrophyta</taxon>
        <taxon>Bacillariophyta</taxon>
        <taxon>Bacillariophyceae</taxon>
        <taxon>Bacillariophycidae</taxon>
        <taxon>Bacillariales</taxon>
        <taxon>Bacillariaceae</taxon>
        <taxon>Cylindrotheca</taxon>
    </lineage>
</organism>
<dbReference type="AlphaFoldDB" id="A0AAD2CVC9"/>
<proteinExistence type="predicted"/>
<protein>
    <submittedName>
        <fullName evidence="1">Uncharacterized protein</fullName>
    </submittedName>
</protein>
<reference evidence="1" key="1">
    <citation type="submission" date="2023-08" db="EMBL/GenBank/DDBJ databases">
        <authorList>
            <person name="Audoor S."/>
            <person name="Bilcke G."/>
        </authorList>
    </citation>
    <scope>NUCLEOTIDE SEQUENCE</scope>
</reference>
<accession>A0AAD2CVC9</accession>
<evidence type="ECO:0000313" key="2">
    <source>
        <dbReference type="Proteomes" id="UP001295423"/>
    </source>
</evidence>
<name>A0AAD2CVC9_9STRA</name>
<evidence type="ECO:0000313" key="1">
    <source>
        <dbReference type="EMBL" id="CAJ1945225.1"/>
    </source>
</evidence>
<dbReference type="Proteomes" id="UP001295423">
    <property type="component" value="Unassembled WGS sequence"/>
</dbReference>
<gene>
    <name evidence="1" type="ORF">CYCCA115_LOCUS9369</name>
</gene>
<keyword evidence="2" id="KW-1185">Reference proteome</keyword>
<sequence>MECPMNDIAIALRLGATDVAIELVQESLQACMQRSFNDRIRRGEMIGTFPYLAEEDTLVFNHEVYVNVLLSRLDADGNHALHYAVYYQDNDFLTYLIHQAYRLGHFAQYITSTSKCGSSVMDFCVGSSNSRFNNRVKAFYDEGCKTIEEKEEAEARAKSVISMLLHYFQQFRQDANLDPASFSASGLLLGKYIAPPPKNQRLAVMRNVTVMCSCILLVRYAWPFLPQWNLAESLREEAKSEEL</sequence>
<comment type="caution">
    <text evidence="1">The sequence shown here is derived from an EMBL/GenBank/DDBJ whole genome shotgun (WGS) entry which is preliminary data.</text>
</comment>